<sequence length="443" mass="46944">MSCSLPASITVAAAAKGGFLPPIENLSRSKGEIGWKGSAATSAFRRAEPRKVLEMALCAADIPQTDSAVKQGIRPLNFDLNVADERVVEDSGSQSYAHGLSAPGRCAFAGLDLDLNRVDEDTDISPFSMTASRRLEVPLLPVRSSSSGVHSNGEVNVLRDFDLNNGPGVDELSAEPTAVRQHAKSNLQFLAPVGQRMNNMDVGGLSSWFPMGNSYPAVAVPSMLPERGEQHYPVVSGTGSQRVIGSSAGGTNFGLDVYRGPPVLASSPAVAYSPATAYQYPGFPFGTSFALPSTSFSNGSAAYLDTSAGIGLGFAAVPSQLLGPPTAGHYNRPYTVSVPEGTSNAVGPESSSSRNWGWQGGLDLNAGPGVSEMDLGREDRYSAASRQQPVAFNSQAFLTEEQGRMYYNHQATATAALKRKEPEGGWDMEKFSHKQQQQQHPRV</sequence>
<proteinExistence type="predicted"/>
<reference evidence="2" key="1">
    <citation type="submission" date="2022-03" db="EMBL/GenBank/DDBJ databases">
        <title>A functionally conserved STORR gene fusion in Papaver species that diverged 16.8 million years ago.</title>
        <authorList>
            <person name="Catania T."/>
        </authorList>
    </citation>
    <scope>NUCLEOTIDE SEQUENCE</scope>
    <source>
        <strain evidence="2">S-191538</strain>
    </source>
</reference>
<feature type="compositionally biased region" description="Basic and acidic residues" evidence="1">
    <location>
        <begin position="418"/>
        <end position="432"/>
    </location>
</feature>
<accession>A0AA41SC33</accession>
<evidence type="ECO:0000313" key="3">
    <source>
        <dbReference type="Proteomes" id="UP001177140"/>
    </source>
</evidence>
<dbReference type="EMBL" id="JAJJMA010115464">
    <property type="protein sequence ID" value="MCL7031763.1"/>
    <property type="molecule type" value="Genomic_DNA"/>
</dbReference>
<dbReference type="PANTHER" id="PTHR46548:SF1">
    <property type="entry name" value="BAH AND TFIIS DOMAIN-CONTAINING PROTEIN-RELATED"/>
    <property type="match status" value="1"/>
</dbReference>
<feature type="compositionally biased region" description="Polar residues" evidence="1">
    <location>
        <begin position="434"/>
        <end position="443"/>
    </location>
</feature>
<name>A0AA41SC33_PAPNU</name>
<dbReference type="PANTHER" id="PTHR46548">
    <property type="entry name" value="BAH AND TFIIS DOMAIN-CONTAINING PROTEIN-RELATED"/>
    <property type="match status" value="1"/>
</dbReference>
<dbReference type="Proteomes" id="UP001177140">
    <property type="component" value="Unassembled WGS sequence"/>
</dbReference>
<feature type="region of interest" description="Disordered" evidence="1">
    <location>
        <begin position="418"/>
        <end position="443"/>
    </location>
</feature>
<gene>
    <name evidence="2" type="ORF">MKW94_020136</name>
</gene>
<dbReference type="AlphaFoldDB" id="A0AA41SC33"/>
<protein>
    <submittedName>
        <fullName evidence="2">Uncharacterized protein</fullName>
    </submittedName>
</protein>
<evidence type="ECO:0000256" key="1">
    <source>
        <dbReference type="SAM" id="MobiDB-lite"/>
    </source>
</evidence>
<keyword evidence="3" id="KW-1185">Reference proteome</keyword>
<organism evidence="2 3">
    <name type="scientific">Papaver nudicaule</name>
    <name type="common">Iceland poppy</name>
    <dbReference type="NCBI Taxonomy" id="74823"/>
    <lineage>
        <taxon>Eukaryota</taxon>
        <taxon>Viridiplantae</taxon>
        <taxon>Streptophyta</taxon>
        <taxon>Embryophyta</taxon>
        <taxon>Tracheophyta</taxon>
        <taxon>Spermatophyta</taxon>
        <taxon>Magnoliopsida</taxon>
        <taxon>Ranunculales</taxon>
        <taxon>Papaveraceae</taxon>
        <taxon>Papaveroideae</taxon>
        <taxon>Papaver</taxon>
    </lineage>
</organism>
<comment type="caution">
    <text evidence="2">The sequence shown here is derived from an EMBL/GenBank/DDBJ whole genome shotgun (WGS) entry which is preliminary data.</text>
</comment>
<evidence type="ECO:0000313" key="2">
    <source>
        <dbReference type="EMBL" id="MCL7031763.1"/>
    </source>
</evidence>